<organism evidence="2 3">
    <name type="scientific">Nephila pilipes</name>
    <name type="common">Giant wood spider</name>
    <name type="synonym">Nephila maculata</name>
    <dbReference type="NCBI Taxonomy" id="299642"/>
    <lineage>
        <taxon>Eukaryota</taxon>
        <taxon>Metazoa</taxon>
        <taxon>Ecdysozoa</taxon>
        <taxon>Arthropoda</taxon>
        <taxon>Chelicerata</taxon>
        <taxon>Arachnida</taxon>
        <taxon>Araneae</taxon>
        <taxon>Araneomorphae</taxon>
        <taxon>Entelegynae</taxon>
        <taxon>Araneoidea</taxon>
        <taxon>Nephilidae</taxon>
        <taxon>Nephila</taxon>
    </lineage>
</organism>
<dbReference type="Proteomes" id="UP000887013">
    <property type="component" value="Unassembled WGS sequence"/>
</dbReference>
<evidence type="ECO:0000313" key="3">
    <source>
        <dbReference type="Proteomes" id="UP000887013"/>
    </source>
</evidence>
<keyword evidence="1" id="KW-0472">Membrane</keyword>
<evidence type="ECO:0000256" key="1">
    <source>
        <dbReference type="SAM" id="Phobius"/>
    </source>
</evidence>
<accession>A0A8X6MES0</accession>
<gene>
    <name evidence="2" type="ORF">NPIL_280831</name>
</gene>
<reference evidence="2" key="1">
    <citation type="submission" date="2020-08" db="EMBL/GenBank/DDBJ databases">
        <title>Multicomponent nature underlies the extraordinary mechanical properties of spider dragline silk.</title>
        <authorList>
            <person name="Kono N."/>
            <person name="Nakamura H."/>
            <person name="Mori M."/>
            <person name="Yoshida Y."/>
            <person name="Ohtoshi R."/>
            <person name="Malay A.D."/>
            <person name="Moran D.A.P."/>
            <person name="Tomita M."/>
            <person name="Numata K."/>
            <person name="Arakawa K."/>
        </authorList>
    </citation>
    <scope>NUCLEOTIDE SEQUENCE</scope>
</reference>
<evidence type="ECO:0000313" key="2">
    <source>
        <dbReference type="EMBL" id="GFS46861.1"/>
    </source>
</evidence>
<dbReference type="EMBL" id="BMAW01044884">
    <property type="protein sequence ID" value="GFS46861.1"/>
    <property type="molecule type" value="Genomic_DNA"/>
</dbReference>
<name>A0A8X6MES0_NEPPI</name>
<comment type="caution">
    <text evidence="2">The sequence shown here is derived from an EMBL/GenBank/DDBJ whole genome shotgun (WGS) entry which is preliminary data.</text>
</comment>
<keyword evidence="3" id="KW-1185">Reference proteome</keyword>
<feature type="transmembrane region" description="Helical" evidence="1">
    <location>
        <begin position="32"/>
        <end position="53"/>
    </location>
</feature>
<keyword evidence="1" id="KW-1133">Transmembrane helix</keyword>
<sequence length="171" mass="19491">MLATIASEEAHSSPGVSTSSLPNGITTIYLPYFIYLHFITSLLSIRMCTGAELQKQYRTRNRRSGAGEMLLQWQGGRDLLPLSQVKKKKKFQVVPKFHRKAKSFRPLSVETYNYGLASLRVFGSPRHLPPFQGSGVNPCQPRAMTLTWYLTCCWRIFFSFFSGMGHLDIRH</sequence>
<keyword evidence="1" id="KW-0812">Transmembrane</keyword>
<protein>
    <submittedName>
        <fullName evidence="2">Uncharacterized protein</fullName>
    </submittedName>
</protein>
<dbReference type="AlphaFoldDB" id="A0A8X6MES0"/>
<proteinExistence type="predicted"/>